<dbReference type="RefSeq" id="WP_183899217.1">
    <property type="nucleotide sequence ID" value="NZ_JACIDW010000002.1"/>
</dbReference>
<protein>
    <submittedName>
        <fullName evidence="1">Uncharacterized protein</fullName>
    </submittedName>
</protein>
<gene>
    <name evidence="1" type="ORF">GGQ67_001135</name>
</gene>
<organism evidence="1 2">
    <name type="scientific">Rhizobium metallidurans</name>
    <dbReference type="NCBI Taxonomy" id="1265931"/>
    <lineage>
        <taxon>Bacteria</taxon>
        <taxon>Pseudomonadati</taxon>
        <taxon>Pseudomonadota</taxon>
        <taxon>Alphaproteobacteria</taxon>
        <taxon>Hyphomicrobiales</taxon>
        <taxon>Rhizobiaceae</taxon>
        <taxon>Rhizobium/Agrobacterium group</taxon>
        <taxon>Rhizobium</taxon>
    </lineage>
</organism>
<keyword evidence="2" id="KW-1185">Reference proteome</keyword>
<dbReference type="EMBL" id="JACIDW010000002">
    <property type="protein sequence ID" value="MBB3963510.1"/>
    <property type="molecule type" value="Genomic_DNA"/>
</dbReference>
<name>A0A7W6CM13_9HYPH</name>
<dbReference type="AlphaFoldDB" id="A0A7W6CM13"/>
<evidence type="ECO:0000313" key="2">
    <source>
        <dbReference type="Proteomes" id="UP000582090"/>
    </source>
</evidence>
<proteinExistence type="predicted"/>
<reference evidence="1 2" key="1">
    <citation type="submission" date="2020-08" db="EMBL/GenBank/DDBJ databases">
        <title>Genomic Encyclopedia of Type Strains, Phase IV (KMG-IV): sequencing the most valuable type-strain genomes for metagenomic binning, comparative biology and taxonomic classification.</title>
        <authorList>
            <person name="Goeker M."/>
        </authorList>
    </citation>
    <scope>NUCLEOTIDE SEQUENCE [LARGE SCALE GENOMIC DNA]</scope>
    <source>
        <strain evidence="1 2">DSM 26575</strain>
    </source>
</reference>
<sequence>MSAVVSFQPRHMPARPTVLDRDGRAELLFTCVFVHEGRKFAFSIAGRSWAEAEARLASLRQSAVVDGELEAMGDIDLVPSEA</sequence>
<accession>A0A7W6CM13</accession>
<dbReference type="Proteomes" id="UP000582090">
    <property type="component" value="Unassembled WGS sequence"/>
</dbReference>
<evidence type="ECO:0000313" key="1">
    <source>
        <dbReference type="EMBL" id="MBB3963510.1"/>
    </source>
</evidence>
<comment type="caution">
    <text evidence="1">The sequence shown here is derived from an EMBL/GenBank/DDBJ whole genome shotgun (WGS) entry which is preliminary data.</text>
</comment>